<dbReference type="EMBL" id="VTWT01000006">
    <property type="protein sequence ID" value="KAA9332626.1"/>
    <property type="molecule type" value="Genomic_DNA"/>
</dbReference>
<feature type="transmembrane region" description="Helical" evidence="1">
    <location>
        <begin position="216"/>
        <end position="233"/>
    </location>
</feature>
<evidence type="ECO:0000313" key="3">
    <source>
        <dbReference type="Proteomes" id="UP000326570"/>
    </source>
</evidence>
<sequence length="262" mass="29910">MHLGNFLISLPGWALFLLVFCYALLATQIGAFFARRRLKQKSRDPEDSISDIAGAMLGLLAFLLGFTFSMTATRFGDRKNHILEEANTIGTTYLRTSYLPPRQRETSRNLLREYVDLRVKLTSPEELEKYMPRFNKILQALWLQTASLDKENMDSEIRSLYIQSVNETIDLNATRKTIVLIFRIPDPIWNCLFLLAFLSMFISGFQHHSKGTETRVGMPLLAGSFALVIVMIADMDSTGRGRLKVSQQPLLDVQQMMHEKTP</sequence>
<accession>A0A5N1IU51</accession>
<dbReference type="Pfam" id="PF14023">
    <property type="entry name" value="Bestrophin-like"/>
    <property type="match status" value="1"/>
</dbReference>
<keyword evidence="1" id="KW-0812">Transmembrane</keyword>
<organism evidence="2 3">
    <name type="scientific">Adhaeribacter soli</name>
    <dbReference type="NCBI Taxonomy" id="2607655"/>
    <lineage>
        <taxon>Bacteria</taxon>
        <taxon>Pseudomonadati</taxon>
        <taxon>Bacteroidota</taxon>
        <taxon>Cytophagia</taxon>
        <taxon>Cytophagales</taxon>
        <taxon>Hymenobacteraceae</taxon>
        <taxon>Adhaeribacter</taxon>
    </lineage>
</organism>
<name>A0A5N1IU51_9BACT</name>
<dbReference type="RefSeq" id="WP_150904039.1">
    <property type="nucleotide sequence ID" value="NZ_VTWT01000006.1"/>
</dbReference>
<evidence type="ECO:0000256" key="1">
    <source>
        <dbReference type="SAM" id="Phobius"/>
    </source>
</evidence>
<feature type="transmembrane region" description="Helical" evidence="1">
    <location>
        <begin position="12"/>
        <end position="34"/>
    </location>
</feature>
<keyword evidence="3" id="KW-1185">Reference proteome</keyword>
<keyword evidence="1" id="KW-1133">Transmembrane helix</keyword>
<feature type="transmembrane region" description="Helical" evidence="1">
    <location>
        <begin position="187"/>
        <end position="204"/>
    </location>
</feature>
<keyword evidence="1" id="KW-0472">Membrane</keyword>
<evidence type="ECO:0000313" key="2">
    <source>
        <dbReference type="EMBL" id="KAA9332626.1"/>
    </source>
</evidence>
<gene>
    <name evidence="2" type="ORF">F0P94_11480</name>
</gene>
<feature type="transmembrane region" description="Helical" evidence="1">
    <location>
        <begin position="55"/>
        <end position="75"/>
    </location>
</feature>
<reference evidence="2 3" key="1">
    <citation type="submission" date="2019-09" db="EMBL/GenBank/DDBJ databases">
        <title>Genome sequence of Adhaeribacter sp. M2.</title>
        <authorList>
            <person name="Srinivasan S."/>
        </authorList>
    </citation>
    <scope>NUCLEOTIDE SEQUENCE [LARGE SCALE GENOMIC DNA]</scope>
    <source>
        <strain evidence="2 3">M2</strain>
    </source>
</reference>
<comment type="caution">
    <text evidence="2">The sequence shown here is derived from an EMBL/GenBank/DDBJ whole genome shotgun (WGS) entry which is preliminary data.</text>
</comment>
<dbReference type="AlphaFoldDB" id="A0A5N1IU51"/>
<proteinExistence type="predicted"/>
<dbReference type="Proteomes" id="UP000326570">
    <property type="component" value="Unassembled WGS sequence"/>
</dbReference>
<protein>
    <submittedName>
        <fullName evidence="2">DUF4239 domain-containing protein</fullName>
    </submittedName>
</protein>
<dbReference type="InterPro" id="IPR025333">
    <property type="entry name" value="DUF4239"/>
</dbReference>